<proteinExistence type="predicted"/>
<sequence>QVFFVLGTTVLLGVGNEATAAPYFPDASTTTTTGWHVSTGTSVIGLPVITDCKLRLDKLFDDGALPVFEEPCDHNGGYIDAWHNGFVGYGAGTLADMQLMSLLLMQV</sequence>
<evidence type="ECO:0000313" key="1">
    <source>
        <dbReference type="EMBL" id="KAG0432769.1"/>
    </source>
</evidence>
<feature type="non-terminal residue" evidence="1">
    <location>
        <position position="107"/>
    </location>
</feature>
<keyword evidence="2" id="KW-1185">Reference proteome</keyword>
<feature type="non-terminal residue" evidence="1">
    <location>
        <position position="1"/>
    </location>
</feature>
<dbReference type="EMBL" id="JABSTQ010009120">
    <property type="protein sequence ID" value="KAG0432769.1"/>
    <property type="molecule type" value="Genomic_DNA"/>
</dbReference>
<accession>A0AC60QH57</accession>
<organism evidence="1 2">
    <name type="scientific">Ixodes persulcatus</name>
    <name type="common">Taiga tick</name>
    <dbReference type="NCBI Taxonomy" id="34615"/>
    <lineage>
        <taxon>Eukaryota</taxon>
        <taxon>Metazoa</taxon>
        <taxon>Ecdysozoa</taxon>
        <taxon>Arthropoda</taxon>
        <taxon>Chelicerata</taxon>
        <taxon>Arachnida</taxon>
        <taxon>Acari</taxon>
        <taxon>Parasitiformes</taxon>
        <taxon>Ixodida</taxon>
        <taxon>Ixodoidea</taxon>
        <taxon>Ixodidae</taxon>
        <taxon>Ixodinae</taxon>
        <taxon>Ixodes</taxon>
    </lineage>
</organism>
<evidence type="ECO:0000313" key="2">
    <source>
        <dbReference type="Proteomes" id="UP000805193"/>
    </source>
</evidence>
<comment type="caution">
    <text evidence="1">The sequence shown here is derived from an EMBL/GenBank/DDBJ whole genome shotgun (WGS) entry which is preliminary data.</text>
</comment>
<dbReference type="Proteomes" id="UP000805193">
    <property type="component" value="Unassembled WGS sequence"/>
</dbReference>
<reference evidence="1 2" key="1">
    <citation type="journal article" date="2020" name="Cell">
        <title>Large-Scale Comparative Analyses of Tick Genomes Elucidate Their Genetic Diversity and Vector Capacities.</title>
        <authorList>
            <consortium name="Tick Genome and Microbiome Consortium (TIGMIC)"/>
            <person name="Jia N."/>
            <person name="Wang J."/>
            <person name="Shi W."/>
            <person name="Du L."/>
            <person name="Sun Y."/>
            <person name="Zhan W."/>
            <person name="Jiang J.F."/>
            <person name="Wang Q."/>
            <person name="Zhang B."/>
            <person name="Ji P."/>
            <person name="Bell-Sakyi L."/>
            <person name="Cui X.M."/>
            <person name="Yuan T.T."/>
            <person name="Jiang B.G."/>
            <person name="Yang W.F."/>
            <person name="Lam T.T."/>
            <person name="Chang Q.C."/>
            <person name="Ding S.J."/>
            <person name="Wang X.J."/>
            <person name="Zhu J.G."/>
            <person name="Ruan X.D."/>
            <person name="Zhao L."/>
            <person name="Wei J.T."/>
            <person name="Ye R.Z."/>
            <person name="Que T.C."/>
            <person name="Du C.H."/>
            <person name="Zhou Y.H."/>
            <person name="Cheng J.X."/>
            <person name="Dai P.F."/>
            <person name="Guo W.B."/>
            <person name="Han X.H."/>
            <person name="Huang E.J."/>
            <person name="Li L.F."/>
            <person name="Wei W."/>
            <person name="Gao Y.C."/>
            <person name="Liu J.Z."/>
            <person name="Shao H.Z."/>
            <person name="Wang X."/>
            <person name="Wang C.C."/>
            <person name="Yang T.C."/>
            <person name="Huo Q.B."/>
            <person name="Li W."/>
            <person name="Chen H.Y."/>
            <person name="Chen S.E."/>
            <person name="Zhou L.G."/>
            <person name="Ni X.B."/>
            <person name="Tian J.H."/>
            <person name="Sheng Y."/>
            <person name="Liu T."/>
            <person name="Pan Y.S."/>
            <person name="Xia L.Y."/>
            <person name="Li J."/>
            <person name="Zhao F."/>
            <person name="Cao W.C."/>
        </authorList>
    </citation>
    <scope>NUCLEOTIDE SEQUENCE [LARGE SCALE GENOMIC DNA]</scope>
    <source>
        <strain evidence="1">Iper-2018</strain>
    </source>
</reference>
<gene>
    <name evidence="1" type="ORF">HPB47_020540</name>
</gene>
<name>A0AC60QH57_IXOPE</name>
<protein>
    <submittedName>
        <fullName evidence="1">Uncharacterized protein</fullName>
    </submittedName>
</protein>